<gene>
    <name evidence="7" type="ORF">H6A20_09645</name>
</gene>
<evidence type="ECO:0000259" key="6">
    <source>
        <dbReference type="PROSITE" id="PS51379"/>
    </source>
</evidence>
<protein>
    <submittedName>
        <fullName evidence="7">Nitroreductase family protein</fullName>
    </submittedName>
</protein>
<dbReference type="PROSITE" id="PS51379">
    <property type="entry name" value="4FE4S_FER_2"/>
    <property type="match status" value="2"/>
</dbReference>
<keyword evidence="4" id="KW-0408">Iron</keyword>
<reference evidence="7" key="1">
    <citation type="submission" date="2020-08" db="EMBL/GenBank/DDBJ databases">
        <authorList>
            <person name="Cejkova D."/>
            <person name="Kubasova T."/>
            <person name="Jahodarova E."/>
            <person name="Rychlik I."/>
        </authorList>
    </citation>
    <scope>NUCLEOTIDE SEQUENCE</scope>
    <source>
        <strain evidence="7">An582</strain>
    </source>
</reference>
<reference evidence="7" key="2">
    <citation type="journal article" date="2021" name="Sci. Rep.">
        <title>The distribution of antibiotic resistance genes in chicken gut microbiota commensals.</title>
        <authorList>
            <person name="Juricova H."/>
            <person name="Matiasovicova J."/>
            <person name="Kubasova T."/>
            <person name="Cejkova D."/>
            <person name="Rychlik I."/>
        </authorList>
    </citation>
    <scope>NUCLEOTIDE SEQUENCE</scope>
    <source>
        <strain evidence="7">An582</strain>
    </source>
</reference>
<evidence type="ECO:0000313" key="8">
    <source>
        <dbReference type="Proteomes" id="UP000705508"/>
    </source>
</evidence>
<dbReference type="GO" id="GO:0046872">
    <property type="term" value="F:metal ion binding"/>
    <property type="evidence" value="ECO:0007669"/>
    <property type="project" value="UniProtKB-KW"/>
</dbReference>
<dbReference type="Pfam" id="PF13237">
    <property type="entry name" value="Fer4_10"/>
    <property type="match status" value="1"/>
</dbReference>
<dbReference type="InterPro" id="IPR017896">
    <property type="entry name" value="4Fe4S_Fe-S-bd"/>
</dbReference>
<dbReference type="PANTHER" id="PTHR43673">
    <property type="entry name" value="NAD(P)H NITROREDUCTASE YDGI-RELATED"/>
    <property type="match status" value="1"/>
</dbReference>
<organism evidence="7 8">
    <name type="scientific">Mordavella massiliensis</name>
    <dbReference type="NCBI Taxonomy" id="1871024"/>
    <lineage>
        <taxon>Bacteria</taxon>
        <taxon>Bacillati</taxon>
        <taxon>Bacillota</taxon>
        <taxon>Clostridia</taxon>
        <taxon>Eubacteriales</taxon>
        <taxon>Clostridiaceae</taxon>
        <taxon>Mordavella</taxon>
    </lineage>
</organism>
<comment type="similarity">
    <text evidence="1">Belongs to the nitroreductase family.</text>
</comment>
<proteinExistence type="inferred from homology"/>
<dbReference type="Gene3D" id="3.30.70.20">
    <property type="match status" value="2"/>
</dbReference>
<dbReference type="GO" id="GO:0051536">
    <property type="term" value="F:iron-sulfur cluster binding"/>
    <property type="evidence" value="ECO:0007669"/>
    <property type="project" value="UniProtKB-KW"/>
</dbReference>
<dbReference type="SUPFAM" id="SSF55469">
    <property type="entry name" value="FMN-dependent nitroreductase-like"/>
    <property type="match status" value="1"/>
</dbReference>
<feature type="domain" description="4Fe-4S ferredoxin-type" evidence="6">
    <location>
        <begin position="1"/>
        <end position="29"/>
    </location>
</feature>
<dbReference type="GO" id="GO:0016491">
    <property type="term" value="F:oxidoreductase activity"/>
    <property type="evidence" value="ECO:0007669"/>
    <property type="project" value="UniProtKB-KW"/>
</dbReference>
<dbReference type="InterPro" id="IPR000415">
    <property type="entry name" value="Nitroreductase-like"/>
</dbReference>
<dbReference type="Proteomes" id="UP000705508">
    <property type="component" value="Unassembled WGS sequence"/>
</dbReference>
<evidence type="ECO:0000256" key="4">
    <source>
        <dbReference type="ARBA" id="ARBA00023004"/>
    </source>
</evidence>
<keyword evidence="5" id="KW-0411">Iron-sulfur</keyword>
<sequence>MVEINRELCIGCGACVRDCPGGALEVADKKAQYIRKCIQCGHCVAVCPTGAVSIPEYAMDEVEEYDQDSFRVDPEHLLRAIKFRRSIRNFKSTPVETEKLERILNAGRYAPTAKNTQGSRFVLIRDELEAFKELFWQELPGLLEEMKEEAPLYERVFRGFYEKHEKDPKEDTFFFNATSFLVITSRDPLDGGIAAANIEAMAAAEGAGALFSGYTKAVVERSDALRDWLGIGRRSVTCCMLLGYPAVSYRRTAPRKAGNIVIR</sequence>
<dbReference type="PROSITE" id="PS00198">
    <property type="entry name" value="4FE4S_FER_1"/>
    <property type="match status" value="2"/>
</dbReference>
<dbReference type="SUPFAM" id="SSF54862">
    <property type="entry name" value="4Fe-4S ferredoxins"/>
    <property type="match status" value="1"/>
</dbReference>
<dbReference type="InterPro" id="IPR029479">
    <property type="entry name" value="Nitroreductase"/>
</dbReference>
<dbReference type="EMBL" id="JACJKS010000014">
    <property type="protein sequence ID" value="MBM6948913.1"/>
    <property type="molecule type" value="Genomic_DNA"/>
</dbReference>
<name>A0A938XDV2_9CLOT</name>
<evidence type="ECO:0000256" key="1">
    <source>
        <dbReference type="ARBA" id="ARBA00007118"/>
    </source>
</evidence>
<dbReference type="Gene3D" id="3.40.109.10">
    <property type="entry name" value="NADH Oxidase"/>
    <property type="match status" value="1"/>
</dbReference>
<comment type="caution">
    <text evidence="7">The sequence shown here is derived from an EMBL/GenBank/DDBJ whole genome shotgun (WGS) entry which is preliminary data.</text>
</comment>
<dbReference type="RefSeq" id="WP_204906918.1">
    <property type="nucleotide sequence ID" value="NZ_JACJKS010000014.1"/>
</dbReference>
<accession>A0A938XDV2</accession>
<dbReference type="PANTHER" id="PTHR43673:SF10">
    <property type="entry name" value="NADH DEHYDROGENASE_NAD(P)H NITROREDUCTASE XCC3605-RELATED"/>
    <property type="match status" value="1"/>
</dbReference>
<dbReference type="AlphaFoldDB" id="A0A938XDV2"/>
<evidence type="ECO:0000256" key="5">
    <source>
        <dbReference type="ARBA" id="ARBA00023014"/>
    </source>
</evidence>
<feature type="domain" description="4Fe-4S ferredoxin-type" evidence="6">
    <location>
        <begin position="36"/>
        <end position="57"/>
    </location>
</feature>
<dbReference type="Pfam" id="PF00881">
    <property type="entry name" value="Nitroreductase"/>
    <property type="match status" value="1"/>
</dbReference>
<evidence type="ECO:0000256" key="3">
    <source>
        <dbReference type="ARBA" id="ARBA00023002"/>
    </source>
</evidence>
<dbReference type="InterPro" id="IPR017900">
    <property type="entry name" value="4Fe4S_Fe_S_CS"/>
</dbReference>
<keyword evidence="2" id="KW-0479">Metal-binding</keyword>
<evidence type="ECO:0000313" key="7">
    <source>
        <dbReference type="EMBL" id="MBM6948913.1"/>
    </source>
</evidence>
<keyword evidence="3" id="KW-0560">Oxidoreductase</keyword>
<evidence type="ECO:0000256" key="2">
    <source>
        <dbReference type="ARBA" id="ARBA00022723"/>
    </source>
</evidence>